<feature type="signal peptide" evidence="1">
    <location>
        <begin position="1"/>
        <end position="35"/>
    </location>
</feature>
<dbReference type="RefSeq" id="WP_344174073.1">
    <property type="nucleotide sequence ID" value="NZ_BAAARY010000022.1"/>
</dbReference>
<dbReference type="InterPro" id="IPR000917">
    <property type="entry name" value="Sulfatase_N"/>
</dbReference>
<protein>
    <recommendedName>
        <fullName evidence="2">Sulfatase N-terminal domain-containing protein</fullName>
    </recommendedName>
</protein>
<name>A0ABN3NQA0_9ACTN</name>
<evidence type="ECO:0000313" key="3">
    <source>
        <dbReference type="EMBL" id="GAA2530715.1"/>
    </source>
</evidence>
<accession>A0ABN3NQA0</accession>
<dbReference type="Proteomes" id="UP001499978">
    <property type="component" value="Unassembled WGS sequence"/>
</dbReference>
<dbReference type="InterPro" id="IPR017850">
    <property type="entry name" value="Alkaline_phosphatase_core_sf"/>
</dbReference>
<organism evidence="3 4">
    <name type="scientific">Pilimelia columellifera subsp. columellifera</name>
    <dbReference type="NCBI Taxonomy" id="706583"/>
    <lineage>
        <taxon>Bacteria</taxon>
        <taxon>Bacillati</taxon>
        <taxon>Actinomycetota</taxon>
        <taxon>Actinomycetes</taxon>
        <taxon>Micromonosporales</taxon>
        <taxon>Micromonosporaceae</taxon>
        <taxon>Pilimelia</taxon>
    </lineage>
</organism>
<dbReference type="Gene3D" id="3.40.720.10">
    <property type="entry name" value="Alkaline Phosphatase, subunit A"/>
    <property type="match status" value="1"/>
</dbReference>
<feature type="domain" description="Sulfatase N-terminal" evidence="2">
    <location>
        <begin position="50"/>
        <end position="357"/>
    </location>
</feature>
<keyword evidence="4" id="KW-1185">Reference proteome</keyword>
<evidence type="ECO:0000256" key="1">
    <source>
        <dbReference type="SAM" id="SignalP"/>
    </source>
</evidence>
<comment type="caution">
    <text evidence="3">The sequence shown here is derived from an EMBL/GenBank/DDBJ whole genome shotgun (WGS) entry which is preliminary data.</text>
</comment>
<evidence type="ECO:0000313" key="4">
    <source>
        <dbReference type="Proteomes" id="UP001499978"/>
    </source>
</evidence>
<proteinExistence type="predicted"/>
<evidence type="ECO:0000259" key="2">
    <source>
        <dbReference type="Pfam" id="PF00884"/>
    </source>
</evidence>
<dbReference type="PANTHER" id="PTHR43108">
    <property type="entry name" value="N-ACETYLGLUCOSAMINE-6-SULFATASE FAMILY MEMBER"/>
    <property type="match status" value="1"/>
</dbReference>
<gene>
    <name evidence="3" type="ORF">GCM10010201_32770</name>
</gene>
<sequence>MDSALSARRRIRPGRRALATAVAAGVLVAVTGASAATADTGPGRASAHRPNVLIMLLDDARADAMNAMPRTVSWLANRGISYPRAVVTTPSCCPSRATMFSGRFAHNHNVTAQSAVGRYDHDRTLQHDLDAAGYRTAAVGKIFNGWPSTRRPPHFDNAALTGGGYVSSSFVVDGDTRRAPYATTFIGDQINRYIDSYERDDRQPWMIYAGFTAPHSPYTPEPRYARVVDPWRANPAAREKDRGDKPDWLRPYTVTTAEGAATRQAQLRVMRSVDDAIASVRARLAARGELDNTLVLLLSDNGKFWGEHGLPSKFAPYSAADRVPMLMSWPGHLRAGVRDNRLAAMVDVAPTVLDAVGLRPSFATDGRSLLGDHRRSQVLTEYWHDTANGSIPTWASAYAPGRYRYTELYDAEGEVIDREYYDLDRDPWQLVNLLGDKARGNDPDVGKLARALAAQRRCAGAACW</sequence>
<dbReference type="Pfam" id="PF00884">
    <property type="entry name" value="Sulfatase"/>
    <property type="match status" value="1"/>
</dbReference>
<dbReference type="PANTHER" id="PTHR43108:SF8">
    <property type="entry name" value="SD21168P"/>
    <property type="match status" value="1"/>
</dbReference>
<dbReference type="SUPFAM" id="SSF53649">
    <property type="entry name" value="Alkaline phosphatase-like"/>
    <property type="match status" value="1"/>
</dbReference>
<feature type="chain" id="PRO_5047082220" description="Sulfatase N-terminal domain-containing protein" evidence="1">
    <location>
        <begin position="36"/>
        <end position="464"/>
    </location>
</feature>
<keyword evidence="1" id="KW-0732">Signal</keyword>
<reference evidence="3 4" key="1">
    <citation type="journal article" date="2019" name="Int. J. Syst. Evol. Microbiol.">
        <title>The Global Catalogue of Microorganisms (GCM) 10K type strain sequencing project: providing services to taxonomists for standard genome sequencing and annotation.</title>
        <authorList>
            <consortium name="The Broad Institute Genomics Platform"/>
            <consortium name="The Broad Institute Genome Sequencing Center for Infectious Disease"/>
            <person name="Wu L."/>
            <person name="Ma J."/>
        </authorList>
    </citation>
    <scope>NUCLEOTIDE SEQUENCE [LARGE SCALE GENOMIC DNA]</scope>
    <source>
        <strain evidence="3 4">JCM 3367</strain>
    </source>
</reference>
<dbReference type="EMBL" id="BAAARY010000022">
    <property type="protein sequence ID" value="GAA2530715.1"/>
    <property type="molecule type" value="Genomic_DNA"/>
</dbReference>